<protein>
    <recommendedName>
        <fullName evidence="21">alpha-1,2-Mannosidase</fullName>
        <ecNumber evidence="21">3.2.1.-</ecNumber>
    </recommendedName>
</protein>
<feature type="active site" evidence="18">
    <location>
        <position position="207"/>
    </location>
</feature>
<evidence type="ECO:0000256" key="3">
    <source>
        <dbReference type="ARBA" id="ARBA00004922"/>
    </source>
</evidence>
<comment type="similarity">
    <text evidence="4 21">Belongs to the glycosyl hydrolase 47 family.</text>
</comment>
<dbReference type="InterPro" id="IPR012341">
    <property type="entry name" value="6hp_glycosidase-like_sf"/>
</dbReference>
<gene>
    <name evidence="22" type="ORF">TRIADDRAFT_25880</name>
</gene>
<dbReference type="Proteomes" id="UP000009022">
    <property type="component" value="Unassembled WGS sequence"/>
</dbReference>
<evidence type="ECO:0000256" key="14">
    <source>
        <dbReference type="ARBA" id="ARBA00023180"/>
    </source>
</evidence>
<sequence>MMKFAWDGYVKYAWGQNELSPNSLRGHFANIFGSYNTGATIVDALDTLYIMDMKEEFKMASDWVKNKLDFNQVFASVFETNIRFLGGLLSAYALTNDEVFKTKAKDLGDRLAKAFNSRTGIPYGRINIGSGAASSGSSAVLAEIGTVHLEFAYLTRITGDKSYLDKVQNLRKHLNKITKPNGLYPNYIDISSGNWISQSVSIGAMGDSFYEYLIKSWYLSGGKDKLARSMFDEAMKHIIAKLVKKSWSGLTFVAQSNYGSIENRMEHLACFSGGMFALGAKGAPKKMAATYLNLGREIGNTCHESYIRTATHIGPEVFRFGLGKDAQSSYSGEMHYILRPEVVETYFVLWRITRDKKYRDWGWDAAQSIEKYCKSKAGYSGISNVYSNSPSQDDVQQSFFLAETLKYLYLLFSDNDVLPLDKWVFNTEAHPLPVEI</sequence>
<feature type="active site" evidence="18">
    <location>
        <position position="341"/>
    </location>
</feature>
<dbReference type="EC" id="3.2.1.-" evidence="21"/>
<dbReference type="GO" id="GO:0005783">
    <property type="term" value="C:endoplasmic reticulum"/>
    <property type="evidence" value="ECO:0000318"/>
    <property type="project" value="GO_Central"/>
</dbReference>
<keyword evidence="6 19" id="KW-0479">Metal-binding</keyword>
<keyword evidence="7 21" id="KW-0378">Hydrolase</keyword>
<evidence type="ECO:0000256" key="15">
    <source>
        <dbReference type="ARBA" id="ARBA00023295"/>
    </source>
</evidence>
<evidence type="ECO:0000256" key="17">
    <source>
        <dbReference type="ARBA" id="ARBA00048605"/>
    </source>
</evidence>
<dbReference type="CTD" id="6753623"/>
<dbReference type="OMA" id="TEHAWTM"/>
<dbReference type="HOGENOM" id="CLU_003818_3_2_1"/>
<keyword evidence="15 21" id="KW-0326">Glycosidase</keyword>
<evidence type="ECO:0000256" key="8">
    <source>
        <dbReference type="ARBA" id="ARBA00022837"/>
    </source>
</evidence>
<dbReference type="AlphaFoldDB" id="B3RY07"/>
<accession>B3RY07</accession>
<dbReference type="KEGG" id="tad:TRIADDRAFT_25880"/>
<evidence type="ECO:0000256" key="4">
    <source>
        <dbReference type="ARBA" id="ARBA00007658"/>
    </source>
</evidence>
<evidence type="ECO:0000256" key="12">
    <source>
        <dbReference type="ARBA" id="ARBA00023136"/>
    </source>
</evidence>
<dbReference type="PRINTS" id="PR00747">
    <property type="entry name" value="GLYHDRLASE47"/>
</dbReference>
<evidence type="ECO:0000256" key="5">
    <source>
        <dbReference type="ARBA" id="ARBA00022692"/>
    </source>
</evidence>
<evidence type="ECO:0000256" key="6">
    <source>
        <dbReference type="ARBA" id="ARBA00022723"/>
    </source>
</evidence>
<evidence type="ECO:0000256" key="21">
    <source>
        <dbReference type="RuleBase" id="RU361193"/>
    </source>
</evidence>
<keyword evidence="10" id="KW-1133">Transmembrane helix</keyword>
<dbReference type="STRING" id="10228.B3RY07"/>
<proteinExistence type="inferred from homology"/>
<evidence type="ECO:0000256" key="16">
    <source>
        <dbReference type="ARBA" id="ARBA00047669"/>
    </source>
</evidence>
<feature type="active site" description="Proton donor" evidence="18">
    <location>
        <position position="316"/>
    </location>
</feature>
<evidence type="ECO:0000256" key="9">
    <source>
        <dbReference type="ARBA" id="ARBA00022968"/>
    </source>
</evidence>
<feature type="disulfide bond" evidence="20">
    <location>
        <begin position="270"/>
        <end position="302"/>
    </location>
</feature>
<keyword evidence="5" id="KW-0812">Transmembrane</keyword>
<keyword evidence="9" id="KW-0735">Signal-anchor</keyword>
<dbReference type="eggNOG" id="KOG2204">
    <property type="taxonomic scope" value="Eukaryota"/>
</dbReference>
<evidence type="ECO:0000313" key="22">
    <source>
        <dbReference type="EMBL" id="EDV24520.1"/>
    </source>
</evidence>
<keyword evidence="11" id="KW-0333">Golgi apparatus</keyword>
<reference evidence="22 23" key="1">
    <citation type="journal article" date="2008" name="Nature">
        <title>The Trichoplax genome and the nature of placozoans.</title>
        <authorList>
            <person name="Srivastava M."/>
            <person name="Begovic E."/>
            <person name="Chapman J."/>
            <person name="Putnam N.H."/>
            <person name="Hellsten U."/>
            <person name="Kawashima T."/>
            <person name="Kuo A."/>
            <person name="Mitros T."/>
            <person name="Salamov A."/>
            <person name="Carpenter M.L."/>
            <person name="Signorovitch A.Y."/>
            <person name="Moreno M.A."/>
            <person name="Kamm K."/>
            <person name="Grimwood J."/>
            <person name="Schmutz J."/>
            <person name="Shapiro H."/>
            <person name="Grigoriev I.V."/>
            <person name="Buss L.W."/>
            <person name="Schierwater B."/>
            <person name="Dellaporta S.L."/>
            <person name="Rokhsar D.S."/>
        </authorList>
    </citation>
    <scope>NUCLEOTIDE SEQUENCE [LARGE SCALE GENOMIC DNA]</scope>
    <source>
        <strain evidence="22 23">Grell-BS-1999</strain>
    </source>
</reference>
<keyword evidence="13 20" id="KW-1015">Disulfide bond</keyword>
<dbReference type="EMBL" id="DS985245">
    <property type="protein sequence ID" value="EDV24520.1"/>
    <property type="molecule type" value="Genomic_DNA"/>
</dbReference>
<evidence type="ECO:0000256" key="19">
    <source>
        <dbReference type="PIRSR" id="PIRSR601382-2"/>
    </source>
</evidence>
<evidence type="ECO:0000256" key="7">
    <source>
        <dbReference type="ARBA" id="ARBA00022801"/>
    </source>
</evidence>
<feature type="active site" description="Proton donor" evidence="18">
    <location>
        <position position="79"/>
    </location>
</feature>
<evidence type="ECO:0000256" key="18">
    <source>
        <dbReference type="PIRSR" id="PIRSR601382-1"/>
    </source>
</evidence>
<dbReference type="OrthoDB" id="8118055at2759"/>
<comment type="cofactor">
    <cofactor evidence="1 19">
        <name>Ca(2+)</name>
        <dbReference type="ChEBI" id="CHEBI:29108"/>
    </cofactor>
</comment>
<comment type="catalytic activity">
    <reaction evidence="17">
        <text>N(4)-(alpha-D-Man-(1-&gt;2)-alpha-D-Man-(1-&gt;2)-alpha-D-Man-(1-&gt;3)-[alpha-D-Man-(1-&gt;2)-alpha-D-Man-(1-&gt;3)-[alpha-D-Man-(1-&gt;2)-alpha-D-Man-(1-&gt;6)]-alpha-D-Man-(1-&gt;6)]-beta-D-Man-(1-&gt;4)-beta-D-GlcNAc-(1-&gt;4)-beta-D-GlcNAc)-L-asparaginyl-[protein] (N-glucan mannose isomer 9A1,2,3B1,2,3) + 4 H2O = N(4)-(alpha-D-Man-(1-&gt;3)-[alpha-D-Man-(1-&gt;3)-[alpha-D-Man-(1-&gt;6)]-alpha-D-Man-(1-&gt;6)]-beta-D-Man-(1-&gt;4)-beta-D-GlcNAc-(1-&gt;4)-beta-D-GlcNAc)-L-asparaginyl-[protein] (N-glucan mannose isomer 5A1,2) + 4 beta-D-mannose</text>
        <dbReference type="Rhea" id="RHEA:56008"/>
        <dbReference type="Rhea" id="RHEA-COMP:14356"/>
        <dbReference type="Rhea" id="RHEA-COMP:14367"/>
        <dbReference type="ChEBI" id="CHEBI:15377"/>
        <dbReference type="ChEBI" id="CHEBI:28563"/>
        <dbReference type="ChEBI" id="CHEBI:59087"/>
        <dbReference type="ChEBI" id="CHEBI:139493"/>
        <dbReference type="EC" id="3.2.1.113"/>
    </reaction>
</comment>
<name>B3RY07_TRIAD</name>
<dbReference type="GO" id="GO:0000139">
    <property type="term" value="C:Golgi membrane"/>
    <property type="evidence" value="ECO:0000318"/>
    <property type="project" value="GO_Central"/>
</dbReference>
<keyword evidence="12" id="KW-0472">Membrane</keyword>
<dbReference type="SUPFAM" id="SSF48225">
    <property type="entry name" value="Seven-hairpin glycosidases"/>
    <property type="match status" value="1"/>
</dbReference>
<evidence type="ECO:0000313" key="23">
    <source>
        <dbReference type="Proteomes" id="UP000009022"/>
    </source>
</evidence>
<dbReference type="PANTHER" id="PTHR11742:SF6">
    <property type="entry name" value="MANNOSYL-OLIGOSACCHARIDE ALPHA-1,2-MANNOSIDASE IA-RELATED"/>
    <property type="match status" value="1"/>
</dbReference>
<dbReference type="RefSeq" id="XP_002112410.1">
    <property type="nucleotide sequence ID" value="XM_002112374.1"/>
</dbReference>
<dbReference type="InterPro" id="IPR050749">
    <property type="entry name" value="Glycosyl_Hydrolase_47"/>
</dbReference>
<dbReference type="GO" id="GO:0004571">
    <property type="term" value="F:mannosyl-oligosaccharide 1,2-alpha-mannosidase activity"/>
    <property type="evidence" value="ECO:0000318"/>
    <property type="project" value="GO_Central"/>
</dbReference>
<keyword evidence="8 19" id="KW-0106">Calcium</keyword>
<comment type="subcellular location">
    <subcellularLocation>
        <location evidence="2">Golgi apparatus membrane</location>
        <topology evidence="2">Single-pass type II membrane protein</topology>
    </subcellularLocation>
</comment>
<comment type="catalytic activity">
    <reaction evidence="16">
        <text>N(4)-(alpha-D-Man-(1-&gt;2)-alpha-D-Man-(1-&gt;2)-alpha-D-Man-(1-&gt;3)-[alpha-D-Man-(1-&gt;3)-[alpha-D-Man-(1-&gt;2)-alpha-D-Man-(1-&gt;6)]-alpha-D-Man-(1-&gt;6)]-beta-D-Man-(1-&gt;4)-beta-D-GlcNAc-(1-&gt;4)-beta-D-GlcNAc)-L-asparaginyl-[protein] (N-glucan mannose isomer 8A1,2,3B1,3) + 3 H2O = N(4)-(alpha-D-Man-(1-&gt;3)-[alpha-D-Man-(1-&gt;3)-[alpha-D-Man-(1-&gt;6)]-alpha-D-Man-(1-&gt;6)]-beta-D-Man-(1-&gt;4)-beta-D-GlcNAc-(1-&gt;4)-beta-D-GlcNAc)-L-asparaginyl-[protein] (N-glucan mannose isomer 5A1,2) + 3 beta-D-mannose</text>
        <dbReference type="Rhea" id="RHEA:56028"/>
        <dbReference type="Rhea" id="RHEA-COMP:14358"/>
        <dbReference type="Rhea" id="RHEA-COMP:14367"/>
        <dbReference type="ChEBI" id="CHEBI:15377"/>
        <dbReference type="ChEBI" id="CHEBI:28563"/>
        <dbReference type="ChEBI" id="CHEBI:59087"/>
        <dbReference type="ChEBI" id="CHEBI:60628"/>
        <dbReference type="EC" id="3.2.1.113"/>
    </reaction>
</comment>
<keyword evidence="23" id="KW-1185">Reference proteome</keyword>
<dbReference type="InterPro" id="IPR001382">
    <property type="entry name" value="Glyco_hydro_47"/>
</dbReference>
<dbReference type="GeneID" id="6753623"/>
<evidence type="ECO:0000256" key="10">
    <source>
        <dbReference type="ARBA" id="ARBA00022989"/>
    </source>
</evidence>
<feature type="binding site" evidence="19">
    <location>
        <position position="427"/>
    </location>
    <ligand>
        <name>Ca(2+)</name>
        <dbReference type="ChEBI" id="CHEBI:29108"/>
    </ligand>
</feature>
<dbReference type="GO" id="GO:0036503">
    <property type="term" value="P:ERAD pathway"/>
    <property type="evidence" value="ECO:0000318"/>
    <property type="project" value="GO_Central"/>
</dbReference>
<keyword evidence="14" id="KW-0325">Glycoprotein</keyword>
<evidence type="ECO:0000256" key="13">
    <source>
        <dbReference type="ARBA" id="ARBA00023157"/>
    </source>
</evidence>
<dbReference type="FunFam" id="1.50.10.10:FF:000017">
    <property type="entry name" value="alpha-1,2-Mannosidase"/>
    <property type="match status" value="1"/>
</dbReference>
<dbReference type="PANTHER" id="PTHR11742">
    <property type="entry name" value="MANNOSYL-OLIGOSACCHARIDE ALPHA-1,2-MANNOSIDASE-RELATED"/>
    <property type="match status" value="1"/>
</dbReference>
<organism evidence="22 23">
    <name type="scientific">Trichoplax adhaerens</name>
    <name type="common">Trichoplax reptans</name>
    <dbReference type="NCBI Taxonomy" id="10228"/>
    <lineage>
        <taxon>Eukaryota</taxon>
        <taxon>Metazoa</taxon>
        <taxon>Placozoa</taxon>
        <taxon>Uniplacotomia</taxon>
        <taxon>Trichoplacea</taxon>
        <taxon>Trichoplacidae</taxon>
        <taxon>Trichoplax</taxon>
    </lineage>
</organism>
<dbReference type="Gene3D" id="1.50.10.10">
    <property type="match status" value="1"/>
</dbReference>
<dbReference type="Pfam" id="PF01532">
    <property type="entry name" value="Glyco_hydro_47"/>
    <property type="match status" value="1"/>
</dbReference>
<dbReference type="InParanoid" id="B3RY07"/>
<evidence type="ECO:0000256" key="11">
    <source>
        <dbReference type="ARBA" id="ARBA00023034"/>
    </source>
</evidence>
<dbReference type="InterPro" id="IPR036026">
    <property type="entry name" value="Seven-hairpin_glycosidases"/>
</dbReference>
<evidence type="ECO:0000256" key="20">
    <source>
        <dbReference type="PIRSR" id="PIRSR601382-3"/>
    </source>
</evidence>
<dbReference type="GO" id="GO:0005975">
    <property type="term" value="P:carbohydrate metabolic process"/>
    <property type="evidence" value="ECO:0007669"/>
    <property type="project" value="InterPro"/>
</dbReference>
<dbReference type="GO" id="GO:0005509">
    <property type="term" value="F:calcium ion binding"/>
    <property type="evidence" value="ECO:0007669"/>
    <property type="project" value="InterPro"/>
</dbReference>
<comment type="pathway">
    <text evidence="3">Protein modification; protein glycosylation.</text>
</comment>
<evidence type="ECO:0000256" key="1">
    <source>
        <dbReference type="ARBA" id="ARBA00001913"/>
    </source>
</evidence>
<dbReference type="GO" id="GO:0006491">
    <property type="term" value="P:N-glycan processing"/>
    <property type="evidence" value="ECO:0007669"/>
    <property type="project" value="UniProtKB-ARBA"/>
</dbReference>
<dbReference type="PhylomeDB" id="B3RY07"/>
<evidence type="ECO:0000256" key="2">
    <source>
        <dbReference type="ARBA" id="ARBA00004323"/>
    </source>
</evidence>